<evidence type="ECO:0000256" key="3">
    <source>
        <dbReference type="ARBA" id="ARBA00023186"/>
    </source>
</evidence>
<comment type="similarity">
    <text evidence="1">Belongs to the PSMG1 family.</text>
</comment>
<dbReference type="Proteomes" id="UP001174909">
    <property type="component" value="Unassembled WGS sequence"/>
</dbReference>
<evidence type="ECO:0000313" key="5">
    <source>
        <dbReference type="EMBL" id="CAI8050089.1"/>
    </source>
</evidence>
<dbReference type="GO" id="GO:0070628">
    <property type="term" value="F:proteasome binding"/>
    <property type="evidence" value="ECO:0007669"/>
    <property type="project" value="TreeGrafter"/>
</dbReference>
<keyword evidence="6" id="KW-1185">Reference proteome</keyword>
<comment type="caution">
    <text evidence="5">The sequence shown here is derived from an EMBL/GenBank/DDBJ whole genome shotgun (WGS) entry which is preliminary data.</text>
</comment>
<dbReference type="Pfam" id="PF16094">
    <property type="entry name" value="PAC1"/>
    <property type="match status" value="1"/>
</dbReference>
<name>A0AA35TLY2_GEOBA</name>
<evidence type="ECO:0000256" key="2">
    <source>
        <dbReference type="ARBA" id="ARBA00019180"/>
    </source>
</evidence>
<protein>
    <recommendedName>
        <fullName evidence="2">Proteasome assembly chaperone 1</fullName>
    </recommendedName>
</protein>
<evidence type="ECO:0000256" key="1">
    <source>
        <dbReference type="ARBA" id="ARBA00005261"/>
    </source>
</evidence>
<feature type="region of interest" description="Disordered" evidence="4">
    <location>
        <begin position="14"/>
        <end position="45"/>
    </location>
</feature>
<dbReference type="PANTHER" id="PTHR15069:SF1">
    <property type="entry name" value="PROTEASOME ASSEMBLY CHAPERONE 1"/>
    <property type="match status" value="1"/>
</dbReference>
<proteinExistence type="inferred from homology"/>
<dbReference type="InterPro" id="IPR016565">
    <property type="entry name" value="Proteasome_assmbl_chp_1"/>
</dbReference>
<keyword evidence="3" id="KW-0143">Chaperone</keyword>
<evidence type="ECO:0000313" key="6">
    <source>
        <dbReference type="Proteomes" id="UP001174909"/>
    </source>
</evidence>
<dbReference type="GO" id="GO:0000502">
    <property type="term" value="C:proteasome complex"/>
    <property type="evidence" value="ECO:0007669"/>
    <property type="project" value="UniProtKB-KW"/>
</dbReference>
<dbReference type="GO" id="GO:0080129">
    <property type="term" value="P:proteasome core complex assembly"/>
    <property type="evidence" value="ECO:0007669"/>
    <property type="project" value="TreeGrafter"/>
</dbReference>
<dbReference type="PANTHER" id="PTHR15069">
    <property type="entry name" value="PROTEASOME ASSEMBLY CHAPERONE 1"/>
    <property type="match status" value="1"/>
</dbReference>
<accession>A0AA35TLY2</accession>
<gene>
    <name evidence="5" type="ORF">GBAR_LOCUS27550</name>
</gene>
<sequence>MDFGISLDPLAVSQRHTLYDSDSEDEEDESQRPREPADSGGRRSSDFLTGRTLLVGVGSTASLFVRSFVCLGDAPSLSLPAEPVSTVARRKVSQFVDDRRGPPEVAAVEFYVAEGNGEWVASVQPALQRAEYSNRWTEKVFEQGKPSHVVVYVCLSLHDYFNPSPLDEDTLHVVRELRSSVWPHPLEGVALEPPNSVKGETAAVLTYCELQGIPCRVQILYASSSLTEAEKAMCFLPSLEHLAKSLPKSLSIRDEEEGELVCKKIQPKKRTDLATLYT</sequence>
<feature type="compositionally biased region" description="Basic and acidic residues" evidence="4">
    <location>
        <begin position="30"/>
        <end position="45"/>
    </location>
</feature>
<dbReference type="GO" id="GO:0005783">
    <property type="term" value="C:endoplasmic reticulum"/>
    <property type="evidence" value="ECO:0007669"/>
    <property type="project" value="InterPro"/>
</dbReference>
<keyword evidence="5" id="KW-0647">Proteasome</keyword>
<evidence type="ECO:0000256" key="4">
    <source>
        <dbReference type="SAM" id="MobiDB-lite"/>
    </source>
</evidence>
<dbReference type="AlphaFoldDB" id="A0AA35TLY2"/>
<reference evidence="5" key="1">
    <citation type="submission" date="2023-03" db="EMBL/GenBank/DDBJ databases">
        <authorList>
            <person name="Steffen K."/>
            <person name="Cardenas P."/>
        </authorList>
    </citation>
    <scope>NUCLEOTIDE SEQUENCE</scope>
</reference>
<dbReference type="EMBL" id="CASHTH010003834">
    <property type="protein sequence ID" value="CAI8050089.1"/>
    <property type="molecule type" value="Genomic_DNA"/>
</dbReference>
<organism evidence="5 6">
    <name type="scientific">Geodia barretti</name>
    <name type="common">Barrett's horny sponge</name>
    <dbReference type="NCBI Taxonomy" id="519541"/>
    <lineage>
        <taxon>Eukaryota</taxon>
        <taxon>Metazoa</taxon>
        <taxon>Porifera</taxon>
        <taxon>Demospongiae</taxon>
        <taxon>Heteroscleromorpha</taxon>
        <taxon>Tetractinellida</taxon>
        <taxon>Astrophorina</taxon>
        <taxon>Geodiidae</taxon>
        <taxon>Geodia</taxon>
    </lineage>
</organism>